<dbReference type="KEGG" id="pej:FYC62_03450"/>
<feature type="chain" id="PRO_5022711631" description="Lipoprotein" evidence="1">
    <location>
        <begin position="21"/>
        <end position="153"/>
    </location>
</feature>
<name>A0A5C0VGU1_9SPHI</name>
<protein>
    <recommendedName>
        <fullName evidence="4">Lipoprotein</fullName>
    </recommendedName>
</protein>
<dbReference type="RefSeq" id="WP_149073927.1">
    <property type="nucleotide sequence ID" value="NZ_CP043329.1"/>
</dbReference>
<evidence type="ECO:0000313" key="3">
    <source>
        <dbReference type="Proteomes" id="UP000323653"/>
    </source>
</evidence>
<sequence length="153" mass="17879">MKYLLFLMLCLILYGCPSYDPQTAVLTVYNLSDSAVYVYKTCENSIEILPRLKLFEVSGAIMEDEKGNQIDSIYSPNYRVNAYNSSEFSGFGNIDNPTIFCNNSDYINLFFIKETTIKNYSWEEIVEKQIYVKKMRFNSKQLDSLNWKVKYIP</sequence>
<evidence type="ECO:0008006" key="4">
    <source>
        <dbReference type="Google" id="ProtNLM"/>
    </source>
</evidence>
<reference evidence="2 3" key="1">
    <citation type="submission" date="2019-08" db="EMBL/GenBank/DDBJ databases">
        <title>Pedobacter sp. nov., isolated from Han river, South Korea.</title>
        <authorList>
            <person name="Lee D.-H."/>
            <person name="Kim Y.-S."/>
            <person name="Hwang E.-M."/>
            <person name="Le Tran T.C."/>
            <person name="Cha C.-J."/>
        </authorList>
    </citation>
    <scope>NUCLEOTIDE SEQUENCE [LARGE SCALE GENOMIC DNA]</scope>
    <source>
        <strain evidence="2 3">CJ43</strain>
    </source>
</reference>
<keyword evidence="1" id="KW-0732">Signal</keyword>
<dbReference type="PROSITE" id="PS51257">
    <property type="entry name" value="PROKAR_LIPOPROTEIN"/>
    <property type="match status" value="1"/>
</dbReference>
<dbReference type="AlphaFoldDB" id="A0A5C0VGU1"/>
<dbReference type="EMBL" id="CP043329">
    <property type="protein sequence ID" value="QEK50831.1"/>
    <property type="molecule type" value="Genomic_DNA"/>
</dbReference>
<dbReference type="Proteomes" id="UP000323653">
    <property type="component" value="Chromosome"/>
</dbReference>
<feature type="signal peptide" evidence="1">
    <location>
        <begin position="1"/>
        <end position="20"/>
    </location>
</feature>
<proteinExistence type="predicted"/>
<evidence type="ECO:0000313" key="2">
    <source>
        <dbReference type="EMBL" id="QEK50831.1"/>
    </source>
</evidence>
<organism evidence="2 3">
    <name type="scientific">Pedobacter aquae</name>
    <dbReference type="NCBI Taxonomy" id="2605747"/>
    <lineage>
        <taxon>Bacteria</taxon>
        <taxon>Pseudomonadati</taxon>
        <taxon>Bacteroidota</taxon>
        <taxon>Sphingobacteriia</taxon>
        <taxon>Sphingobacteriales</taxon>
        <taxon>Sphingobacteriaceae</taxon>
        <taxon>Pedobacter</taxon>
    </lineage>
</organism>
<accession>A0A5C0VGU1</accession>
<gene>
    <name evidence="2" type="ORF">FYC62_03450</name>
</gene>
<keyword evidence="3" id="KW-1185">Reference proteome</keyword>
<evidence type="ECO:0000256" key="1">
    <source>
        <dbReference type="SAM" id="SignalP"/>
    </source>
</evidence>